<keyword evidence="1" id="KW-1133">Transmembrane helix</keyword>
<evidence type="ECO:0000256" key="1">
    <source>
        <dbReference type="SAM" id="Phobius"/>
    </source>
</evidence>
<comment type="caution">
    <text evidence="2">The sequence shown here is derived from an EMBL/GenBank/DDBJ whole genome shotgun (WGS) entry which is preliminary data.</text>
</comment>
<feature type="transmembrane region" description="Helical" evidence="1">
    <location>
        <begin position="253"/>
        <end position="271"/>
    </location>
</feature>
<feature type="transmembrane region" description="Helical" evidence="1">
    <location>
        <begin position="7"/>
        <end position="27"/>
    </location>
</feature>
<dbReference type="STRING" id="1797298.A2988_03960"/>
<name>A0A1F5BVJ2_9BACT</name>
<evidence type="ECO:0000313" key="3">
    <source>
        <dbReference type="Proteomes" id="UP000176650"/>
    </source>
</evidence>
<dbReference type="EMBL" id="MEYS01000001">
    <property type="protein sequence ID" value="OGD34630.1"/>
    <property type="molecule type" value="Genomic_DNA"/>
</dbReference>
<proteinExistence type="predicted"/>
<dbReference type="Proteomes" id="UP000176650">
    <property type="component" value="Unassembled WGS sequence"/>
</dbReference>
<gene>
    <name evidence="2" type="ORF">A2988_03960</name>
</gene>
<reference evidence="2 3" key="1">
    <citation type="journal article" date="2016" name="Nat. Commun.">
        <title>Thousands of microbial genomes shed light on interconnected biogeochemical processes in an aquifer system.</title>
        <authorList>
            <person name="Anantharaman K."/>
            <person name="Brown C.T."/>
            <person name="Hug L.A."/>
            <person name="Sharon I."/>
            <person name="Castelle C.J."/>
            <person name="Probst A.J."/>
            <person name="Thomas B.C."/>
            <person name="Singh A."/>
            <person name="Wilkins M.J."/>
            <person name="Karaoz U."/>
            <person name="Brodie E.L."/>
            <person name="Williams K.H."/>
            <person name="Hubbard S.S."/>
            <person name="Banfield J.F."/>
        </authorList>
    </citation>
    <scope>NUCLEOTIDE SEQUENCE [LARGE SCALE GENOMIC DNA]</scope>
</reference>
<feature type="transmembrane region" description="Helical" evidence="1">
    <location>
        <begin position="119"/>
        <end position="142"/>
    </location>
</feature>
<dbReference type="AlphaFoldDB" id="A0A1F5BVJ2"/>
<evidence type="ECO:0000313" key="2">
    <source>
        <dbReference type="EMBL" id="OGD34630.1"/>
    </source>
</evidence>
<sequence length="311" mass="34168">MAHTYRITYSGFLLLSFALSAATWYHVRTTFDVVTMADVGLSAFLTVCSLALFILALLLFTVRETFGVFALFCAGFLLFLPFHAQYLLGVLLSFLVFVYAGAWMRRSIADRLTVSFYSLLLYGVPSLLTALALLYASAGYFYPVNLTNARISSGAFTWAVPLMDRFASARFPYYRPGMTVDEFFSAGAESAAKAQFGQVSQQAQQLIGREAAKQRDELGKQFGVSLTGNETIGDLFASVSNAYLGRFMPSYEAFVPIVVALSVFLSIKSFGFLLNRLALALAWLVSRLLTASGVIIKQKIATEREALTLSS</sequence>
<organism evidence="2 3">
    <name type="scientific">Candidatus Azambacteria bacterium RIFCSPLOWO2_01_FULL_46_25</name>
    <dbReference type="NCBI Taxonomy" id="1797298"/>
    <lineage>
        <taxon>Bacteria</taxon>
        <taxon>Candidatus Azamiibacteriota</taxon>
    </lineage>
</organism>
<accession>A0A1F5BVJ2</accession>
<feature type="transmembrane region" description="Helical" evidence="1">
    <location>
        <begin position="39"/>
        <end position="62"/>
    </location>
</feature>
<feature type="transmembrane region" description="Helical" evidence="1">
    <location>
        <begin position="69"/>
        <end position="99"/>
    </location>
</feature>
<protein>
    <submittedName>
        <fullName evidence="2">Uncharacterized protein</fullName>
    </submittedName>
</protein>
<keyword evidence="1" id="KW-0472">Membrane</keyword>
<keyword evidence="1" id="KW-0812">Transmembrane</keyword>